<dbReference type="InterPro" id="IPR039426">
    <property type="entry name" value="TonB-dep_rcpt-like"/>
</dbReference>
<evidence type="ECO:0000259" key="13">
    <source>
        <dbReference type="Pfam" id="PF07715"/>
    </source>
</evidence>
<comment type="caution">
    <text evidence="14">The sequence shown here is derived from an EMBL/GenBank/DDBJ whole genome shotgun (WGS) entry which is preliminary data.</text>
</comment>
<feature type="region of interest" description="Disordered" evidence="10">
    <location>
        <begin position="89"/>
        <end position="108"/>
    </location>
</feature>
<name>A0A4S1WHK4_9SPHN</name>
<reference evidence="14 15" key="1">
    <citation type="submission" date="2019-04" db="EMBL/GenBank/DDBJ databases">
        <title>Sphingomonas psychrotolerans sp. nov., isolated from soil in the Tianshan Mountains, Xinjiang, China.</title>
        <authorList>
            <person name="Luo Y."/>
            <person name="Sheng H."/>
        </authorList>
    </citation>
    <scope>NUCLEOTIDE SEQUENCE [LARGE SCALE GENOMIC DNA]</scope>
    <source>
        <strain evidence="14 15">KIS18-15</strain>
    </source>
</reference>
<evidence type="ECO:0000256" key="6">
    <source>
        <dbReference type="ARBA" id="ARBA00023136"/>
    </source>
</evidence>
<evidence type="ECO:0000256" key="7">
    <source>
        <dbReference type="ARBA" id="ARBA00023237"/>
    </source>
</evidence>
<dbReference type="Pfam" id="PF07715">
    <property type="entry name" value="Plug"/>
    <property type="match status" value="1"/>
</dbReference>
<keyword evidence="14" id="KW-0675">Receptor</keyword>
<dbReference type="GO" id="GO:0009279">
    <property type="term" value="C:cell outer membrane"/>
    <property type="evidence" value="ECO:0007669"/>
    <property type="project" value="UniProtKB-SubCell"/>
</dbReference>
<feature type="domain" description="TonB-dependent receptor plug" evidence="13">
    <location>
        <begin position="59"/>
        <end position="182"/>
    </location>
</feature>
<dbReference type="Gene3D" id="2.40.170.20">
    <property type="entry name" value="TonB-dependent receptor, beta-barrel domain"/>
    <property type="match status" value="1"/>
</dbReference>
<keyword evidence="4 8" id="KW-0812">Transmembrane</keyword>
<gene>
    <name evidence="14" type="ORF">E5A74_11835</name>
</gene>
<dbReference type="PROSITE" id="PS52016">
    <property type="entry name" value="TONB_DEPENDENT_REC_3"/>
    <property type="match status" value="1"/>
</dbReference>
<comment type="similarity">
    <text evidence="8 9">Belongs to the TonB-dependent receptor family.</text>
</comment>
<evidence type="ECO:0000256" key="9">
    <source>
        <dbReference type="RuleBase" id="RU003357"/>
    </source>
</evidence>
<dbReference type="Proteomes" id="UP000309848">
    <property type="component" value="Unassembled WGS sequence"/>
</dbReference>
<keyword evidence="2 8" id="KW-0813">Transport</keyword>
<keyword evidence="11" id="KW-0732">Signal</keyword>
<evidence type="ECO:0000256" key="2">
    <source>
        <dbReference type="ARBA" id="ARBA00022448"/>
    </source>
</evidence>
<dbReference type="RefSeq" id="WP_135985112.1">
    <property type="nucleotide sequence ID" value="NZ_JAASQM010000004.1"/>
</dbReference>
<feature type="chain" id="PRO_5020616172" evidence="11">
    <location>
        <begin position="28"/>
        <end position="937"/>
    </location>
</feature>
<evidence type="ECO:0000256" key="1">
    <source>
        <dbReference type="ARBA" id="ARBA00004571"/>
    </source>
</evidence>
<dbReference type="AlphaFoldDB" id="A0A4S1WHK4"/>
<evidence type="ECO:0000313" key="15">
    <source>
        <dbReference type="Proteomes" id="UP000309848"/>
    </source>
</evidence>
<proteinExistence type="inferred from homology"/>
<evidence type="ECO:0000313" key="14">
    <source>
        <dbReference type="EMBL" id="TGX42519.1"/>
    </source>
</evidence>
<evidence type="ECO:0000256" key="3">
    <source>
        <dbReference type="ARBA" id="ARBA00022452"/>
    </source>
</evidence>
<keyword evidence="6 8" id="KW-0472">Membrane</keyword>
<comment type="subcellular location">
    <subcellularLocation>
        <location evidence="1 8">Cell outer membrane</location>
        <topology evidence="1 8">Multi-pass membrane protein</topology>
    </subcellularLocation>
</comment>
<accession>A0A4S1WHK4</accession>
<sequence>MSKSEQSRCVSLAAIAIMALSSHSALAQTAEPQSAAGAEPQDEVVVTGSRIRRDPLAQDAPVVQVDQADIAKTGLNSINDVLQRLPSSGGGLNSRFNNSGNLGNPPDGGGVGAGAAEIDLRYLGSRRVLVLVDGIRFVNGASASGVPGSTDLNAIPDSAIERVEVLQDGASAIYGSDAIAGVVNIITKKRQDGLMASAQHGMFDDGDGFSQNYQLSWGNGGSGPFQIVIGGNYVKQEGVSADSRAISRYPAPYADSCAAGGCSGFLPNGRYAVFGQDLTLIAPVLGRAPTPADFRDFADPGDRFNFAPYNYLQIPLERYGAFANLRYELADNINLSVKGIWNKRKSSNRAAPLPFGVGPAAGITPVLDGTPVDATNPYNPFGVTLDATNMDFIFRRFVEGGPRRFDQEVETLYSVVTLDGDFGGDNRWYWDVNASYGRNKAEQEMFGNIHSGRLRQALGPLAGCAAPCVPFNLFGGAGSITQPMLDYVTFVQQDSSKQETWDVSANLSGSLLDLPGGRLGVAVGAQYRELRGRFDPDPIVAAGFSSDIPAQPTRGDYSVKEAYAEIEAPILSDRPFFQLLELNGAVRYSDYSTSGSTTTFKGSLNWKPIRDLRLRGSYSEGFRAPSIGELFGTQSRFDQTLDDPCSSHAGNTAPRNFQNDATVRTNCIAAGVPANGSYNQANPQISVLVGGNQALEPETSKGWVVGGVYSPSWFRGFALEANYYNIKLRGAIQTVDAEVTVGNCVVSNDPAACALVTRAGAQLTQVSGLLQNIAGIETDGLDVNVSYRTGTTGWGSFNFTWNNSFLFRYNVIVPGTDGNQTIRRAGTEQGSPSQGFPDWKAIGVIDWDLDNFGATVTGRYISSLEEAGGNVLDSRFYTDLQLRLSTGADDRFGFALGVNNLFNVAAPGCITCDLNNIDPTVHDIPGRYLYVRASLRL</sequence>
<dbReference type="Pfam" id="PF00593">
    <property type="entry name" value="TonB_dep_Rec_b-barrel"/>
    <property type="match status" value="1"/>
</dbReference>
<keyword evidence="5 9" id="KW-0798">TonB box</keyword>
<evidence type="ECO:0000256" key="8">
    <source>
        <dbReference type="PROSITE-ProRule" id="PRU01360"/>
    </source>
</evidence>
<evidence type="ECO:0000256" key="5">
    <source>
        <dbReference type="ARBA" id="ARBA00023077"/>
    </source>
</evidence>
<evidence type="ECO:0000256" key="10">
    <source>
        <dbReference type="SAM" id="MobiDB-lite"/>
    </source>
</evidence>
<keyword evidence="15" id="KW-1185">Reference proteome</keyword>
<dbReference type="InterPro" id="IPR012910">
    <property type="entry name" value="Plug_dom"/>
</dbReference>
<evidence type="ECO:0000259" key="12">
    <source>
        <dbReference type="Pfam" id="PF00593"/>
    </source>
</evidence>
<feature type="signal peptide" evidence="11">
    <location>
        <begin position="1"/>
        <end position="27"/>
    </location>
</feature>
<dbReference type="PANTHER" id="PTHR47234:SF2">
    <property type="entry name" value="TONB-DEPENDENT RECEPTOR"/>
    <property type="match status" value="1"/>
</dbReference>
<dbReference type="PANTHER" id="PTHR47234">
    <property type="match status" value="1"/>
</dbReference>
<dbReference type="InterPro" id="IPR000531">
    <property type="entry name" value="Beta-barrel_TonB"/>
</dbReference>
<evidence type="ECO:0000256" key="4">
    <source>
        <dbReference type="ARBA" id="ARBA00022692"/>
    </source>
</evidence>
<evidence type="ECO:0000256" key="11">
    <source>
        <dbReference type="SAM" id="SignalP"/>
    </source>
</evidence>
<dbReference type="Gene3D" id="2.170.130.10">
    <property type="entry name" value="TonB-dependent receptor, plug domain"/>
    <property type="match status" value="1"/>
</dbReference>
<dbReference type="SUPFAM" id="SSF56935">
    <property type="entry name" value="Porins"/>
    <property type="match status" value="1"/>
</dbReference>
<feature type="domain" description="TonB-dependent receptor-like beta-barrel" evidence="12">
    <location>
        <begin position="380"/>
        <end position="901"/>
    </location>
</feature>
<dbReference type="InterPro" id="IPR037066">
    <property type="entry name" value="Plug_dom_sf"/>
</dbReference>
<dbReference type="InterPro" id="IPR036942">
    <property type="entry name" value="Beta-barrel_TonB_sf"/>
</dbReference>
<keyword evidence="7 8" id="KW-0998">Cell outer membrane</keyword>
<dbReference type="EMBL" id="SRXU01000004">
    <property type="protein sequence ID" value="TGX42519.1"/>
    <property type="molecule type" value="Genomic_DNA"/>
</dbReference>
<organism evidence="14 15">
    <name type="scientific">Sphingomonas naasensis</name>
    <dbReference type="NCBI Taxonomy" id="1344951"/>
    <lineage>
        <taxon>Bacteria</taxon>
        <taxon>Pseudomonadati</taxon>
        <taxon>Pseudomonadota</taxon>
        <taxon>Alphaproteobacteria</taxon>
        <taxon>Sphingomonadales</taxon>
        <taxon>Sphingomonadaceae</taxon>
        <taxon>Sphingomonas</taxon>
    </lineage>
</organism>
<protein>
    <submittedName>
        <fullName evidence="14">TonB-dependent receptor</fullName>
    </submittedName>
</protein>
<keyword evidence="3 8" id="KW-1134">Transmembrane beta strand</keyword>
<dbReference type="OrthoDB" id="7051241at2"/>